<evidence type="ECO:0008006" key="4">
    <source>
        <dbReference type="Google" id="ProtNLM"/>
    </source>
</evidence>
<feature type="signal peptide" evidence="1">
    <location>
        <begin position="1"/>
        <end position="21"/>
    </location>
</feature>
<protein>
    <recommendedName>
        <fullName evidence="4">Secreted protein</fullName>
    </recommendedName>
</protein>
<accession>A0AAW2GFQ1</accession>
<keyword evidence="3" id="KW-1185">Reference proteome</keyword>
<name>A0AAW2GFQ1_9HYME</name>
<dbReference type="EMBL" id="JADYXP020000004">
    <property type="protein sequence ID" value="KAL0125385.1"/>
    <property type="molecule type" value="Genomic_DNA"/>
</dbReference>
<feature type="chain" id="PRO_5043408013" description="Secreted protein" evidence="1">
    <location>
        <begin position="22"/>
        <end position="123"/>
    </location>
</feature>
<evidence type="ECO:0000256" key="1">
    <source>
        <dbReference type="SAM" id="SignalP"/>
    </source>
</evidence>
<keyword evidence="1" id="KW-0732">Signal</keyword>
<dbReference type="Proteomes" id="UP001430953">
    <property type="component" value="Unassembled WGS sequence"/>
</dbReference>
<organism evidence="2 3">
    <name type="scientific">Cardiocondyla obscurior</name>
    <dbReference type="NCBI Taxonomy" id="286306"/>
    <lineage>
        <taxon>Eukaryota</taxon>
        <taxon>Metazoa</taxon>
        <taxon>Ecdysozoa</taxon>
        <taxon>Arthropoda</taxon>
        <taxon>Hexapoda</taxon>
        <taxon>Insecta</taxon>
        <taxon>Pterygota</taxon>
        <taxon>Neoptera</taxon>
        <taxon>Endopterygota</taxon>
        <taxon>Hymenoptera</taxon>
        <taxon>Apocrita</taxon>
        <taxon>Aculeata</taxon>
        <taxon>Formicoidea</taxon>
        <taxon>Formicidae</taxon>
        <taxon>Myrmicinae</taxon>
        <taxon>Cardiocondyla</taxon>
    </lineage>
</organism>
<evidence type="ECO:0000313" key="3">
    <source>
        <dbReference type="Proteomes" id="UP001430953"/>
    </source>
</evidence>
<gene>
    <name evidence="2" type="ORF">PUN28_004492</name>
</gene>
<comment type="caution">
    <text evidence="2">The sequence shown here is derived from an EMBL/GenBank/DDBJ whole genome shotgun (WGS) entry which is preliminary data.</text>
</comment>
<reference evidence="2 3" key="1">
    <citation type="submission" date="2023-03" db="EMBL/GenBank/DDBJ databases">
        <title>High recombination rates correlate with genetic variation in Cardiocondyla obscurior ants.</title>
        <authorList>
            <person name="Errbii M."/>
        </authorList>
    </citation>
    <scope>NUCLEOTIDE SEQUENCE [LARGE SCALE GENOMIC DNA]</scope>
    <source>
        <strain evidence="2">Alpha-2009</strain>
        <tissue evidence="2">Whole body</tissue>
    </source>
</reference>
<evidence type="ECO:0000313" key="2">
    <source>
        <dbReference type="EMBL" id="KAL0125385.1"/>
    </source>
</evidence>
<dbReference type="AlphaFoldDB" id="A0AAW2GFQ1"/>
<sequence length="123" mass="14433">MKRWPCASLVRVSFTLLVIRCRHWTASVPRRARRGEKDGPLAYFAIRNIFANTFIALKHLKQKLLISAHLNYKRGITKQRNNLVSSLSNFVCTNVFNQETRRSYVTKRATFRVNIRNNIRNNV</sequence>
<proteinExistence type="predicted"/>